<dbReference type="PANTHER" id="PTHR15462:SF19">
    <property type="entry name" value="PEPTIDASE S1 DOMAIN-CONTAINING PROTEIN"/>
    <property type="match status" value="1"/>
</dbReference>
<dbReference type="RefSeq" id="WP_024332393.1">
    <property type="nucleotide sequence ID" value="NZ_JASOXK010000005.1"/>
</dbReference>
<protein>
    <recommendedName>
        <fullName evidence="6">Peptidase</fullName>
    </recommendedName>
</protein>
<feature type="region of interest" description="Disordered" evidence="2">
    <location>
        <begin position="73"/>
        <end position="108"/>
    </location>
</feature>
<reference evidence="4 5" key="1">
    <citation type="submission" date="2017-12" db="EMBL/GenBank/DDBJ databases">
        <title>Phylogenetic diversity of female urinary microbiome.</title>
        <authorList>
            <person name="Thomas-White K."/>
            <person name="Wolfe A.J."/>
        </authorList>
    </citation>
    <scope>NUCLEOTIDE SEQUENCE [LARGE SCALE GENOMIC DNA]</scope>
    <source>
        <strain evidence="4 5">UMB0402</strain>
    </source>
</reference>
<dbReference type="AlphaFoldDB" id="A0A2I1IMR2"/>
<keyword evidence="5" id="KW-1185">Reference proteome</keyword>
<feature type="chain" id="PRO_5038641925" description="Peptidase" evidence="3">
    <location>
        <begin position="24"/>
        <end position="337"/>
    </location>
</feature>
<dbReference type="PROSITE" id="PS00134">
    <property type="entry name" value="TRYPSIN_HIS"/>
    <property type="match status" value="1"/>
</dbReference>
<evidence type="ECO:0000313" key="4">
    <source>
        <dbReference type="EMBL" id="PKY72407.1"/>
    </source>
</evidence>
<dbReference type="InterPro" id="IPR050966">
    <property type="entry name" value="Glutamyl_endopeptidase"/>
</dbReference>
<evidence type="ECO:0000256" key="3">
    <source>
        <dbReference type="SAM" id="SignalP"/>
    </source>
</evidence>
<keyword evidence="1 3" id="KW-0732">Signal</keyword>
<dbReference type="STRING" id="33007.HMPREF3198_01093"/>
<dbReference type="PANTHER" id="PTHR15462">
    <property type="entry name" value="SERINE PROTEASE"/>
    <property type="match status" value="1"/>
</dbReference>
<evidence type="ECO:0000313" key="5">
    <source>
        <dbReference type="Proteomes" id="UP000235122"/>
    </source>
</evidence>
<dbReference type="Proteomes" id="UP000235122">
    <property type="component" value="Unassembled WGS sequence"/>
</dbReference>
<dbReference type="Gene3D" id="2.40.10.10">
    <property type="entry name" value="Trypsin-like serine proteases"/>
    <property type="match status" value="2"/>
</dbReference>
<organism evidence="4 5">
    <name type="scientific">Winkia neuii</name>
    <dbReference type="NCBI Taxonomy" id="33007"/>
    <lineage>
        <taxon>Bacteria</taxon>
        <taxon>Bacillati</taxon>
        <taxon>Actinomycetota</taxon>
        <taxon>Actinomycetes</taxon>
        <taxon>Actinomycetales</taxon>
        <taxon>Actinomycetaceae</taxon>
        <taxon>Winkia</taxon>
    </lineage>
</organism>
<dbReference type="InterPro" id="IPR018114">
    <property type="entry name" value="TRYPSIN_HIS"/>
</dbReference>
<evidence type="ECO:0000256" key="1">
    <source>
        <dbReference type="ARBA" id="ARBA00022729"/>
    </source>
</evidence>
<dbReference type="InterPro" id="IPR009003">
    <property type="entry name" value="Peptidase_S1_PA"/>
</dbReference>
<dbReference type="InterPro" id="IPR043504">
    <property type="entry name" value="Peptidase_S1_PA_chymotrypsin"/>
</dbReference>
<evidence type="ECO:0000256" key="2">
    <source>
        <dbReference type="SAM" id="MobiDB-lite"/>
    </source>
</evidence>
<dbReference type="GO" id="GO:0004252">
    <property type="term" value="F:serine-type endopeptidase activity"/>
    <property type="evidence" value="ECO:0007669"/>
    <property type="project" value="InterPro"/>
</dbReference>
<proteinExistence type="predicted"/>
<dbReference type="GeneID" id="35865933"/>
<dbReference type="EMBL" id="PKKO01000003">
    <property type="protein sequence ID" value="PKY72407.1"/>
    <property type="molecule type" value="Genomic_DNA"/>
</dbReference>
<accession>A0A2I1IMR2</accession>
<sequence length="337" mass="36096">MSVKKAFSLAAAAALALTTSVSAFGYAHADEADVPANSPSEDPAQVAQYWTPERMRRAQPAPLPRRSSLRFRNRAVAPKPQLPSGYTEKETVLTAPQPAPGSPAYGRRDDKTVTAVAAVNGKVFFRDKGMDHDSKCSASAVNTPKKTVVITAGHCVLSAQTKAWVKNWVFVPGYHDGQAPYGKFAAVRMRTTPTWIKYNFGSMGTGGDIALVETAPNAAGKKVVETVGGHGLMLGGKLDYHALMVGYPTRLQRGEKVSFCDKDTGQYVWENKKFPILSGCNFGVGGSGGPWLSHYSKASGVGYVRGVSSFGPDDDAFMGSPYFSDQLKALYAQVESK</sequence>
<gene>
    <name evidence="4" type="ORF">CYJ19_06070</name>
</gene>
<name>A0A2I1IMR2_9ACTO</name>
<dbReference type="GO" id="GO:0006508">
    <property type="term" value="P:proteolysis"/>
    <property type="evidence" value="ECO:0007669"/>
    <property type="project" value="InterPro"/>
</dbReference>
<feature type="signal peptide" evidence="3">
    <location>
        <begin position="1"/>
        <end position="23"/>
    </location>
</feature>
<comment type="caution">
    <text evidence="4">The sequence shown here is derived from an EMBL/GenBank/DDBJ whole genome shotgun (WGS) entry which is preliminary data.</text>
</comment>
<dbReference type="SUPFAM" id="SSF50494">
    <property type="entry name" value="Trypsin-like serine proteases"/>
    <property type="match status" value="1"/>
</dbReference>
<evidence type="ECO:0008006" key="6">
    <source>
        <dbReference type="Google" id="ProtNLM"/>
    </source>
</evidence>